<gene>
    <name evidence="4" type="ORF">FB547_107244</name>
</gene>
<proteinExistence type="predicted"/>
<feature type="transmembrane region" description="Helical" evidence="2">
    <location>
        <begin position="12"/>
        <end position="35"/>
    </location>
</feature>
<organism evidence="4 5">
    <name type="scientific">Variovorax beijingensis</name>
    <dbReference type="NCBI Taxonomy" id="2496117"/>
    <lineage>
        <taxon>Bacteria</taxon>
        <taxon>Pseudomonadati</taxon>
        <taxon>Pseudomonadota</taxon>
        <taxon>Betaproteobacteria</taxon>
        <taxon>Burkholderiales</taxon>
        <taxon>Comamonadaceae</taxon>
        <taxon>Variovorax</taxon>
    </lineage>
</organism>
<feature type="compositionally biased region" description="Low complexity" evidence="1">
    <location>
        <begin position="649"/>
        <end position="664"/>
    </location>
</feature>
<sequence>MATNVLRNRPLWLKLLAAVVLLLAALAVLLVFFPWDTLRGPVNRYVSEKTGRKFEITRQLDVGIGLRGATVKADGIEFANPPWARDPYLVKAERAEFDIRLWPLLLTQKVVIPRLALSSPILGLQMEQDGRRTWALGKDTSDPGTVPVIGQMQVDSGAVDFLATHLGVDLHADVSYDTSRGALPLNFRIKGRYKGQPLSAEGRTGNVLQLKAAGQPPFPMEIDAAAGHTRLKASGTVTDFADLDGIEARFDLKGQTLGALFPLLGIALPETSPYALSGDLRKRGKLWEVAGLKGRLGLSDIAGDMRFDKAGRVPHLAGELRSRLMDMDDLGPLIGLRPTERSARAVEGVAPPPTITQARRPGGKVLPAAPLDFERVHAMNADVKYTADRIRNVRDIPLDRGSVQVKLADGVLTLDPLDLGIAGGRMSGAIRIDASKNPADIRASLDVRAMQLARVFPKLETTGNSVGRLDGRINLSGPGSTVANWLGGASGDVAVMAGRGQFGNLLPVFATLVGGDIIKFLLRGDRNVELRCAALAFDVNKGLMTGRTLMLDTTNAVFTATGQANLATEGLDFVVYPEPKSKSILSVRTPLVVSGTFGAPRGGLKVVPLAQRGLAALALGAVNPLLALAATVESGPGEDSDCKSVLGQANKPSAGPAAAGAAKAKGARAR</sequence>
<dbReference type="PANTHER" id="PTHR30441:SF9">
    <property type="entry name" value="ASMA FAMILY PROTEIN YHJG"/>
    <property type="match status" value="1"/>
</dbReference>
<keyword evidence="2" id="KW-1133">Transmembrane helix</keyword>
<evidence type="ECO:0000313" key="5">
    <source>
        <dbReference type="Proteomes" id="UP000319722"/>
    </source>
</evidence>
<comment type="caution">
    <text evidence="4">The sequence shown here is derived from an EMBL/GenBank/DDBJ whole genome shotgun (WGS) entry which is preliminary data.</text>
</comment>
<reference evidence="4 5" key="1">
    <citation type="submission" date="2019-06" db="EMBL/GenBank/DDBJ databases">
        <title>Sorghum-associated microbial communities from plants grown in Nebraska, USA.</title>
        <authorList>
            <person name="Schachtman D."/>
        </authorList>
    </citation>
    <scope>NUCLEOTIDE SEQUENCE [LARGE SCALE GENOMIC DNA]</scope>
    <source>
        <strain evidence="4 5">T529</strain>
    </source>
</reference>
<dbReference type="AlphaFoldDB" id="A0A561BIL2"/>
<evidence type="ECO:0000256" key="2">
    <source>
        <dbReference type="SAM" id="Phobius"/>
    </source>
</evidence>
<keyword evidence="2" id="KW-0812">Transmembrane</keyword>
<protein>
    <recommendedName>
        <fullName evidence="3">AsmA domain-containing protein</fullName>
    </recommendedName>
</protein>
<keyword evidence="2" id="KW-0472">Membrane</keyword>
<dbReference type="GO" id="GO:0005886">
    <property type="term" value="C:plasma membrane"/>
    <property type="evidence" value="ECO:0007669"/>
    <property type="project" value="TreeGrafter"/>
</dbReference>
<evidence type="ECO:0000259" key="3">
    <source>
        <dbReference type="Pfam" id="PF05170"/>
    </source>
</evidence>
<feature type="domain" description="AsmA" evidence="3">
    <location>
        <begin position="16"/>
        <end position="169"/>
    </location>
</feature>
<name>A0A561BIL2_9BURK</name>
<dbReference type="InterPro" id="IPR052894">
    <property type="entry name" value="AsmA-related"/>
</dbReference>
<dbReference type="RefSeq" id="WP_145745662.1">
    <property type="nucleotide sequence ID" value="NZ_VIVL01000007.1"/>
</dbReference>
<dbReference type="PANTHER" id="PTHR30441">
    <property type="entry name" value="DUF748 DOMAIN-CONTAINING PROTEIN"/>
    <property type="match status" value="1"/>
</dbReference>
<dbReference type="Proteomes" id="UP000319722">
    <property type="component" value="Unassembled WGS sequence"/>
</dbReference>
<dbReference type="EMBL" id="VIVL01000007">
    <property type="protein sequence ID" value="TWD78709.1"/>
    <property type="molecule type" value="Genomic_DNA"/>
</dbReference>
<evidence type="ECO:0000256" key="1">
    <source>
        <dbReference type="SAM" id="MobiDB-lite"/>
    </source>
</evidence>
<evidence type="ECO:0000313" key="4">
    <source>
        <dbReference type="EMBL" id="TWD78709.1"/>
    </source>
</evidence>
<dbReference type="GO" id="GO:0090313">
    <property type="term" value="P:regulation of protein targeting to membrane"/>
    <property type="evidence" value="ECO:0007669"/>
    <property type="project" value="TreeGrafter"/>
</dbReference>
<dbReference type="InterPro" id="IPR007844">
    <property type="entry name" value="AsmA"/>
</dbReference>
<feature type="domain" description="AsmA" evidence="3">
    <location>
        <begin position="180"/>
        <end position="546"/>
    </location>
</feature>
<feature type="region of interest" description="Disordered" evidence="1">
    <location>
        <begin position="636"/>
        <end position="670"/>
    </location>
</feature>
<dbReference type="OrthoDB" id="5749006at2"/>
<dbReference type="Pfam" id="PF05170">
    <property type="entry name" value="AsmA"/>
    <property type="match status" value="2"/>
</dbReference>
<accession>A0A561BIL2</accession>